<evidence type="ECO:0008006" key="4">
    <source>
        <dbReference type="Google" id="ProtNLM"/>
    </source>
</evidence>
<gene>
    <name evidence="2" type="ORF">NMN56_042560</name>
</gene>
<feature type="non-terminal residue" evidence="2">
    <location>
        <position position="1"/>
    </location>
</feature>
<feature type="region of interest" description="Disordered" evidence="1">
    <location>
        <begin position="1"/>
        <end position="35"/>
    </location>
</feature>
<keyword evidence="3" id="KW-1185">Reference proteome</keyword>
<comment type="caution">
    <text evidence="2">The sequence shown here is derived from an EMBL/GenBank/DDBJ whole genome shotgun (WGS) entry which is preliminary data.</text>
</comment>
<accession>A0ABT7AB05</accession>
<organism evidence="2 3">
    <name type="scientific">Streptomyces iconiensis</name>
    <dbReference type="NCBI Taxonomy" id="1384038"/>
    <lineage>
        <taxon>Bacteria</taxon>
        <taxon>Bacillati</taxon>
        <taxon>Actinomycetota</taxon>
        <taxon>Actinomycetes</taxon>
        <taxon>Kitasatosporales</taxon>
        <taxon>Streptomycetaceae</taxon>
        <taxon>Streptomyces</taxon>
    </lineage>
</organism>
<feature type="region of interest" description="Disordered" evidence="1">
    <location>
        <begin position="50"/>
        <end position="91"/>
    </location>
</feature>
<dbReference type="RefSeq" id="WP_283742571.1">
    <property type="nucleotide sequence ID" value="NZ_JANCPR020000097.1"/>
</dbReference>
<evidence type="ECO:0000313" key="2">
    <source>
        <dbReference type="EMBL" id="MDJ1138530.1"/>
    </source>
</evidence>
<proteinExistence type="predicted"/>
<sequence length="91" mass="9115">SSPTPTSDGEGGEPGQARHQDGDPSMSGDTYNTVSGQVGSVIQARDISGGVTGTVHTSSDDGSSIDAPKVEGEGTTFIYGGNPNGVRGEFK</sequence>
<evidence type="ECO:0000313" key="3">
    <source>
        <dbReference type="Proteomes" id="UP001214441"/>
    </source>
</evidence>
<protein>
    <recommendedName>
        <fullName evidence="4">Serine protease PepD</fullName>
    </recommendedName>
</protein>
<name>A0ABT7AB05_9ACTN</name>
<dbReference type="Proteomes" id="UP001214441">
    <property type="component" value="Unassembled WGS sequence"/>
</dbReference>
<dbReference type="EMBL" id="JANCPR020000097">
    <property type="protein sequence ID" value="MDJ1138530.1"/>
    <property type="molecule type" value="Genomic_DNA"/>
</dbReference>
<evidence type="ECO:0000256" key="1">
    <source>
        <dbReference type="SAM" id="MobiDB-lite"/>
    </source>
</evidence>
<reference evidence="2 3" key="1">
    <citation type="submission" date="2023-05" db="EMBL/GenBank/DDBJ databases">
        <title>Streptantibioticus silvisoli sp. nov., acidotolerant actinomycetes 1 from pine litter.</title>
        <authorList>
            <person name="Swiecimska M."/>
            <person name="Golinska P."/>
            <person name="Sangal V."/>
            <person name="Wachnowicz B."/>
            <person name="Goodfellow M."/>
        </authorList>
    </citation>
    <scope>NUCLEOTIDE SEQUENCE [LARGE SCALE GENOMIC DNA]</scope>
    <source>
        <strain evidence="2 3">DSM 42109</strain>
    </source>
</reference>